<evidence type="ECO:0000313" key="2">
    <source>
        <dbReference type="EMBL" id="OEH78905.1"/>
    </source>
</evidence>
<gene>
    <name evidence="2" type="ORF">cyc_04739</name>
</gene>
<evidence type="ECO:0000313" key="3">
    <source>
        <dbReference type="Proteomes" id="UP000095192"/>
    </source>
</evidence>
<organism evidence="2 3">
    <name type="scientific">Cyclospora cayetanensis</name>
    <dbReference type="NCBI Taxonomy" id="88456"/>
    <lineage>
        <taxon>Eukaryota</taxon>
        <taxon>Sar</taxon>
        <taxon>Alveolata</taxon>
        <taxon>Apicomplexa</taxon>
        <taxon>Conoidasida</taxon>
        <taxon>Coccidia</taxon>
        <taxon>Eucoccidiorida</taxon>
        <taxon>Eimeriorina</taxon>
        <taxon>Eimeriidae</taxon>
        <taxon>Cyclospora</taxon>
    </lineage>
</organism>
<evidence type="ECO:0000256" key="1">
    <source>
        <dbReference type="SAM" id="MobiDB-lite"/>
    </source>
</evidence>
<feature type="region of interest" description="Disordered" evidence="1">
    <location>
        <begin position="1"/>
        <end position="93"/>
    </location>
</feature>
<proteinExistence type="predicted"/>
<dbReference type="EMBL" id="JROU02000581">
    <property type="protein sequence ID" value="OEH78905.1"/>
    <property type="molecule type" value="Genomic_DNA"/>
</dbReference>
<dbReference type="InParanoid" id="A0A1D3D621"/>
<dbReference type="Proteomes" id="UP000095192">
    <property type="component" value="Unassembled WGS sequence"/>
</dbReference>
<reference evidence="2 3" key="1">
    <citation type="journal article" date="2016" name="BMC Genomics">
        <title>Comparative genomics reveals Cyclospora cayetanensis possesses coccidia-like metabolism and invasion components but unique surface antigens.</title>
        <authorList>
            <person name="Liu S."/>
            <person name="Wang L."/>
            <person name="Zheng H."/>
            <person name="Xu Z."/>
            <person name="Roellig D.M."/>
            <person name="Li N."/>
            <person name="Frace M.A."/>
            <person name="Tang K."/>
            <person name="Arrowood M.J."/>
            <person name="Moss D.M."/>
            <person name="Zhang L."/>
            <person name="Feng Y."/>
            <person name="Xiao L."/>
        </authorList>
    </citation>
    <scope>NUCLEOTIDE SEQUENCE [LARGE SCALE GENOMIC DNA]</scope>
    <source>
        <strain evidence="2 3">CHN_HEN01</strain>
    </source>
</reference>
<keyword evidence="3" id="KW-1185">Reference proteome</keyword>
<accession>A0A1D3D621</accession>
<name>A0A1D3D621_9EIME</name>
<dbReference type="VEuPathDB" id="ToxoDB:cyc_04739"/>
<sequence>MAQSSALGAPGPHASNPNAAAQSSPASRISSVELFGSSDEDHSSVISSSVAGAPTGAPSVQRDGTFGSLTQQQKHMGGGGPKAATQQCRDAERSPVWSGNGFPWCSPRACGICCCLGPPAGAPRGGPTLTLTSRVWTRANLSLSH</sequence>
<comment type="caution">
    <text evidence="2">The sequence shown here is derived from an EMBL/GenBank/DDBJ whole genome shotgun (WGS) entry which is preliminary data.</text>
</comment>
<dbReference type="AlphaFoldDB" id="A0A1D3D621"/>
<feature type="compositionally biased region" description="Low complexity" evidence="1">
    <location>
        <begin position="14"/>
        <end position="27"/>
    </location>
</feature>
<protein>
    <submittedName>
        <fullName evidence="2">Uncharacterized protein</fullName>
    </submittedName>
</protein>